<dbReference type="EMBL" id="PXYT01000019">
    <property type="protein sequence ID" value="PSR28702.1"/>
    <property type="molecule type" value="Genomic_DNA"/>
</dbReference>
<feature type="binding site" evidence="7">
    <location>
        <begin position="67"/>
        <end position="70"/>
    </location>
    <ligand>
        <name>NADP(+)</name>
        <dbReference type="ChEBI" id="CHEBI:58349"/>
    </ligand>
</feature>
<dbReference type="SUPFAM" id="SSF51735">
    <property type="entry name" value="NAD(P)-binding Rossmann-fold domains"/>
    <property type="match status" value="1"/>
</dbReference>
<dbReference type="UniPathway" id="UPA00098">
    <property type="reaction ID" value="UER00361"/>
</dbReference>
<evidence type="ECO:0000259" key="8">
    <source>
        <dbReference type="Pfam" id="PF03807"/>
    </source>
</evidence>
<dbReference type="HAMAP" id="MF_01925">
    <property type="entry name" value="P5C_reductase"/>
    <property type="match status" value="1"/>
</dbReference>
<keyword evidence="5" id="KW-0028">Amino-acid biosynthesis</keyword>
<comment type="similarity">
    <text evidence="1 5">Belongs to the pyrroline-5-carboxylate reductase family.</text>
</comment>
<dbReference type="GO" id="GO:0055129">
    <property type="term" value="P:L-proline biosynthetic process"/>
    <property type="evidence" value="ECO:0007669"/>
    <property type="project" value="UniProtKB-UniRule"/>
</dbReference>
<feature type="domain" description="Pyrroline-5-carboxylate reductase dimerisation" evidence="9">
    <location>
        <begin position="157"/>
        <end position="262"/>
    </location>
</feature>
<proteinExistence type="inferred from homology"/>
<evidence type="ECO:0000256" key="3">
    <source>
        <dbReference type="ARBA" id="ARBA00022857"/>
    </source>
</evidence>
<dbReference type="InterPro" id="IPR000304">
    <property type="entry name" value="Pyrroline-COOH_reductase"/>
</dbReference>
<dbReference type="InterPro" id="IPR036291">
    <property type="entry name" value="NAD(P)-bd_dom_sf"/>
</dbReference>
<comment type="catalytic activity">
    <reaction evidence="5">
        <text>L-proline + NADP(+) = (S)-1-pyrroline-5-carboxylate + NADPH + 2 H(+)</text>
        <dbReference type="Rhea" id="RHEA:14109"/>
        <dbReference type="ChEBI" id="CHEBI:15378"/>
        <dbReference type="ChEBI" id="CHEBI:17388"/>
        <dbReference type="ChEBI" id="CHEBI:57783"/>
        <dbReference type="ChEBI" id="CHEBI:58349"/>
        <dbReference type="ChEBI" id="CHEBI:60039"/>
        <dbReference type="EC" id="1.5.1.2"/>
    </reaction>
</comment>
<comment type="function">
    <text evidence="5">Catalyzes the reduction of 1-pyrroline-5-carboxylate (PCA) to L-proline.</text>
</comment>
<dbReference type="Pfam" id="PF03807">
    <property type="entry name" value="F420_oxidored"/>
    <property type="match status" value="1"/>
</dbReference>
<name>A0A2T2X2J9_9FIRM</name>
<dbReference type="InterPro" id="IPR008927">
    <property type="entry name" value="6-PGluconate_DH-like_C_sf"/>
</dbReference>
<dbReference type="PANTHER" id="PTHR11645">
    <property type="entry name" value="PYRROLINE-5-CARBOXYLATE REDUCTASE"/>
    <property type="match status" value="1"/>
</dbReference>
<organism evidence="10 11">
    <name type="scientific">Sulfobacillus benefaciens</name>
    <dbReference type="NCBI Taxonomy" id="453960"/>
    <lineage>
        <taxon>Bacteria</taxon>
        <taxon>Bacillati</taxon>
        <taxon>Bacillota</taxon>
        <taxon>Clostridia</taxon>
        <taxon>Eubacteriales</taxon>
        <taxon>Clostridiales Family XVII. Incertae Sedis</taxon>
        <taxon>Sulfobacillus</taxon>
    </lineage>
</organism>
<evidence type="ECO:0000256" key="6">
    <source>
        <dbReference type="NCBIfam" id="TIGR00112"/>
    </source>
</evidence>
<comment type="caution">
    <text evidence="10">The sequence shown here is derived from an EMBL/GenBank/DDBJ whole genome shotgun (WGS) entry which is preliminary data.</text>
</comment>
<dbReference type="GO" id="GO:0004735">
    <property type="term" value="F:pyrroline-5-carboxylate reductase activity"/>
    <property type="evidence" value="ECO:0007669"/>
    <property type="project" value="UniProtKB-UniRule"/>
</dbReference>
<comment type="subcellular location">
    <subcellularLocation>
        <location evidence="5">Cytoplasm</location>
    </subcellularLocation>
</comment>
<dbReference type="EC" id="1.5.1.2" evidence="5 6"/>
<keyword evidence="3 5" id="KW-0521">NADP</keyword>
<evidence type="ECO:0000256" key="2">
    <source>
        <dbReference type="ARBA" id="ARBA00022650"/>
    </source>
</evidence>
<keyword evidence="4 5" id="KW-0560">Oxidoreductase</keyword>
<dbReference type="Proteomes" id="UP000242699">
    <property type="component" value="Unassembled WGS sequence"/>
</dbReference>
<dbReference type="Pfam" id="PF14748">
    <property type="entry name" value="P5CR_dimer"/>
    <property type="match status" value="1"/>
</dbReference>
<reference evidence="10 11" key="1">
    <citation type="journal article" date="2014" name="BMC Genomics">
        <title>Comparison of environmental and isolate Sulfobacillus genomes reveals diverse carbon, sulfur, nitrogen, and hydrogen metabolisms.</title>
        <authorList>
            <person name="Justice N.B."/>
            <person name="Norman A."/>
            <person name="Brown C.T."/>
            <person name="Singh A."/>
            <person name="Thomas B.C."/>
            <person name="Banfield J.F."/>
        </authorList>
    </citation>
    <scope>NUCLEOTIDE SEQUENCE [LARGE SCALE GENOMIC DNA]</scope>
    <source>
        <strain evidence="10">AMDSBA1</strain>
    </source>
</reference>
<gene>
    <name evidence="5 10" type="primary">proC</name>
    <name evidence="10" type="ORF">C7B43_09825</name>
</gene>
<feature type="domain" description="Pyrroline-5-carboxylate reductase catalytic N-terminal" evidence="8">
    <location>
        <begin position="4"/>
        <end position="96"/>
    </location>
</feature>
<dbReference type="NCBIfam" id="TIGR00112">
    <property type="entry name" value="proC"/>
    <property type="match status" value="1"/>
</dbReference>
<evidence type="ECO:0000256" key="5">
    <source>
        <dbReference type="HAMAP-Rule" id="MF_01925"/>
    </source>
</evidence>
<dbReference type="AlphaFoldDB" id="A0A2T2X2J9"/>
<dbReference type="Gene3D" id="3.40.50.720">
    <property type="entry name" value="NAD(P)-binding Rossmann-like Domain"/>
    <property type="match status" value="1"/>
</dbReference>
<dbReference type="InterPro" id="IPR028939">
    <property type="entry name" value="P5C_Rdtase_cat_N"/>
</dbReference>
<evidence type="ECO:0000256" key="7">
    <source>
        <dbReference type="PIRSR" id="PIRSR000193-1"/>
    </source>
</evidence>
<dbReference type="Gene3D" id="1.10.3730.10">
    <property type="entry name" value="ProC C-terminal domain-like"/>
    <property type="match status" value="1"/>
</dbReference>
<keyword evidence="2 5" id="KW-0641">Proline biosynthesis</keyword>
<evidence type="ECO:0000259" key="9">
    <source>
        <dbReference type="Pfam" id="PF14748"/>
    </source>
</evidence>
<evidence type="ECO:0000313" key="10">
    <source>
        <dbReference type="EMBL" id="PSR28702.1"/>
    </source>
</evidence>
<evidence type="ECO:0000256" key="1">
    <source>
        <dbReference type="ARBA" id="ARBA00005525"/>
    </source>
</evidence>
<sequence>MSKKIVVVGPGNIAHAIVSRWLQVADAEIYVLARSKTYLTKGWRPREQQAVTFDQNAVTNADMVMLAVKPKDMFTTLEQMKPQLSSASIILSVAAGITISQIRQILPNQRIVRTMPNICSEIGTSVTGISFDNVADEDKSWILSLMNLLGHVVEMPEHLLNPMTALYGSGPAYVYVFLQAIIRAAEDLGIPPEHSRELASYMVLGASQKALIDNDKSLDQLIDQVVSPGGTTEAMLRVLDQLGWQDIMHQALKAAGEKASQLGAVPSRI</sequence>
<protein>
    <recommendedName>
        <fullName evidence="5 6">Pyrroline-5-carboxylate reductase</fullName>
        <shortName evidence="5">P5C reductase</shortName>
        <shortName evidence="5">P5CR</shortName>
        <ecNumber evidence="5 6">1.5.1.2</ecNumber>
    </recommendedName>
    <alternativeName>
        <fullName evidence="5">PCA reductase</fullName>
    </alternativeName>
</protein>
<comment type="catalytic activity">
    <reaction evidence="5">
        <text>L-proline + NAD(+) = (S)-1-pyrroline-5-carboxylate + NADH + 2 H(+)</text>
        <dbReference type="Rhea" id="RHEA:14105"/>
        <dbReference type="ChEBI" id="CHEBI:15378"/>
        <dbReference type="ChEBI" id="CHEBI:17388"/>
        <dbReference type="ChEBI" id="CHEBI:57540"/>
        <dbReference type="ChEBI" id="CHEBI:57945"/>
        <dbReference type="ChEBI" id="CHEBI:60039"/>
        <dbReference type="EC" id="1.5.1.2"/>
    </reaction>
</comment>
<dbReference type="InterPro" id="IPR029036">
    <property type="entry name" value="P5CR_dimer"/>
</dbReference>
<evidence type="ECO:0000256" key="4">
    <source>
        <dbReference type="ARBA" id="ARBA00023002"/>
    </source>
</evidence>
<dbReference type="SUPFAM" id="SSF48179">
    <property type="entry name" value="6-phosphogluconate dehydrogenase C-terminal domain-like"/>
    <property type="match status" value="1"/>
</dbReference>
<evidence type="ECO:0000313" key="11">
    <source>
        <dbReference type="Proteomes" id="UP000242699"/>
    </source>
</evidence>
<comment type="pathway">
    <text evidence="5">Amino-acid biosynthesis; L-proline biosynthesis; L-proline from L-glutamate 5-semialdehyde: step 1/1.</text>
</comment>
<accession>A0A2T2X2J9</accession>
<dbReference type="GO" id="GO:0005737">
    <property type="term" value="C:cytoplasm"/>
    <property type="evidence" value="ECO:0007669"/>
    <property type="project" value="UniProtKB-SubCell"/>
</dbReference>
<keyword evidence="5" id="KW-0963">Cytoplasm</keyword>
<dbReference type="PANTHER" id="PTHR11645:SF0">
    <property type="entry name" value="PYRROLINE-5-CARBOXYLATE REDUCTASE 3"/>
    <property type="match status" value="1"/>
</dbReference>
<dbReference type="PIRSF" id="PIRSF000193">
    <property type="entry name" value="Pyrrol-5-carb_rd"/>
    <property type="match status" value="1"/>
</dbReference>